<dbReference type="Proteomes" id="UP000007797">
    <property type="component" value="Unassembled WGS sequence"/>
</dbReference>
<sequence>MEQRISPVDTFNLSVTPIVGELNHNHPSSTKQDPSSSSKLWNSIENNKKVEKKKKKKVIKTKSAIKEVLREYQVGSTVPIKQLRKKVVNKQIQQLEKQLKEKFNLKIHQPNKYYFVMGQDVKVLKKPKERSKKPKKNSTTSLSSSSIPKKNNVQKAQE</sequence>
<dbReference type="RefSeq" id="XP_004363214.1">
    <property type="nucleotide sequence ID" value="XM_004363157.1"/>
</dbReference>
<feature type="compositionally biased region" description="Basic residues" evidence="1">
    <location>
        <begin position="124"/>
        <end position="136"/>
    </location>
</feature>
<feature type="region of interest" description="Disordered" evidence="1">
    <location>
        <begin position="124"/>
        <end position="158"/>
    </location>
</feature>
<dbReference type="GeneID" id="14877472"/>
<protein>
    <submittedName>
        <fullName evidence="2">Uncharacterized protein</fullName>
    </submittedName>
</protein>
<organism evidence="2 3">
    <name type="scientific">Cavenderia fasciculata</name>
    <name type="common">Slime mold</name>
    <name type="synonym">Dictyostelium fasciculatum</name>
    <dbReference type="NCBI Taxonomy" id="261658"/>
    <lineage>
        <taxon>Eukaryota</taxon>
        <taxon>Amoebozoa</taxon>
        <taxon>Evosea</taxon>
        <taxon>Eumycetozoa</taxon>
        <taxon>Dictyostelia</taxon>
        <taxon>Acytosteliales</taxon>
        <taxon>Cavenderiaceae</taxon>
        <taxon>Cavenderia</taxon>
    </lineage>
</organism>
<reference evidence="3" key="1">
    <citation type="journal article" date="2011" name="Genome Res.">
        <title>Phylogeny-wide analysis of social amoeba genomes highlights ancient origins for complex intercellular communication.</title>
        <authorList>
            <person name="Heidel A.J."/>
            <person name="Lawal H.M."/>
            <person name="Felder M."/>
            <person name="Schilde C."/>
            <person name="Helps N.R."/>
            <person name="Tunggal B."/>
            <person name="Rivero F."/>
            <person name="John U."/>
            <person name="Schleicher M."/>
            <person name="Eichinger L."/>
            <person name="Platzer M."/>
            <person name="Noegel A.A."/>
            <person name="Schaap P."/>
            <person name="Gloeckner G."/>
        </authorList>
    </citation>
    <scope>NUCLEOTIDE SEQUENCE [LARGE SCALE GENOMIC DNA]</scope>
    <source>
        <strain evidence="3">SH3</strain>
    </source>
</reference>
<accession>F4PI80</accession>
<dbReference type="OMA" id="EYQVGST"/>
<proteinExistence type="predicted"/>
<name>F4PI80_CACFS</name>
<dbReference type="AlphaFoldDB" id="F4PI80"/>
<feature type="compositionally biased region" description="Low complexity" evidence="1">
    <location>
        <begin position="137"/>
        <end position="151"/>
    </location>
</feature>
<dbReference type="EMBL" id="GL883006">
    <property type="protein sequence ID" value="EGG25363.1"/>
    <property type="molecule type" value="Genomic_DNA"/>
</dbReference>
<gene>
    <name evidence="2" type="ORF">DFA_03612</name>
</gene>
<keyword evidence="3" id="KW-1185">Reference proteome</keyword>
<evidence type="ECO:0000313" key="2">
    <source>
        <dbReference type="EMBL" id="EGG25363.1"/>
    </source>
</evidence>
<evidence type="ECO:0000313" key="3">
    <source>
        <dbReference type="Proteomes" id="UP000007797"/>
    </source>
</evidence>
<dbReference type="KEGG" id="dfa:DFA_03612"/>
<feature type="compositionally biased region" description="Low complexity" evidence="1">
    <location>
        <begin position="27"/>
        <end position="39"/>
    </location>
</feature>
<feature type="region of interest" description="Disordered" evidence="1">
    <location>
        <begin position="19"/>
        <end position="57"/>
    </location>
</feature>
<evidence type="ECO:0000256" key="1">
    <source>
        <dbReference type="SAM" id="MobiDB-lite"/>
    </source>
</evidence>